<protein>
    <recommendedName>
        <fullName evidence="2">alanine dehydrogenase</fullName>
        <ecNumber evidence="2">1.4.1.1</ecNumber>
    </recommendedName>
</protein>
<dbReference type="SUPFAM" id="SSF51735">
    <property type="entry name" value="NAD(P)-binding Rossmann-fold domains"/>
    <property type="match status" value="1"/>
</dbReference>
<dbReference type="Pfam" id="PF01262">
    <property type="entry name" value="AlaDh_PNT_C"/>
    <property type="match status" value="1"/>
</dbReference>
<proteinExistence type="inferred from homology"/>
<dbReference type="GO" id="GO:0000286">
    <property type="term" value="F:alanine dehydrogenase activity"/>
    <property type="evidence" value="ECO:0007669"/>
    <property type="project" value="UniProtKB-EC"/>
</dbReference>
<organism evidence="6">
    <name type="scientific">Desulfacinum infernum</name>
    <dbReference type="NCBI Taxonomy" id="35837"/>
    <lineage>
        <taxon>Bacteria</taxon>
        <taxon>Pseudomonadati</taxon>
        <taxon>Thermodesulfobacteriota</taxon>
        <taxon>Syntrophobacteria</taxon>
        <taxon>Syntrophobacterales</taxon>
        <taxon>Syntrophobacteraceae</taxon>
        <taxon>Desulfacinum</taxon>
    </lineage>
</organism>
<gene>
    <name evidence="6" type="ORF">ENS06_14285</name>
</gene>
<evidence type="ECO:0000256" key="2">
    <source>
        <dbReference type="ARBA" id="ARBA00012897"/>
    </source>
</evidence>
<comment type="similarity">
    <text evidence="1">Belongs to the AlaDH/PNT family.</text>
</comment>
<dbReference type="InterPro" id="IPR036291">
    <property type="entry name" value="NAD(P)-bd_dom_sf"/>
</dbReference>
<comment type="caution">
    <text evidence="6">The sequence shown here is derived from an EMBL/GenBank/DDBJ whole genome shotgun (WGS) entry which is preliminary data.</text>
</comment>
<dbReference type="SMART" id="SM01002">
    <property type="entry name" value="AlaDh_PNT_C"/>
    <property type="match status" value="1"/>
</dbReference>
<sequence length="396" mass="43800">MRQGRLGKPKERIFAMRLGVLKEIKPEEFRVAITPENVHDLTAAGHSVMIQHGAGLGAGFSDEDYRAAGGDLAGSAHEVAQTAELILKVKEPIEEEFPLFRRGQILFAYLHSETRPKLVDMLLEKHLKAIAFENVRDSDGSLPLLRPMSVIAGQQAVLQGMQFLWNHRGGVGTSLVAYPGLDRPRIVVLGAGEAGWHATRVAAALGALVHVFEIQGTRIRSLWETAPANVVFHRLHGDRPDRALEEAVIHADMVVNTATVPPRSERHLIDRRLVRRMKKGSVIVDVTANLQGAVETIDRYTTHKDPVWEVDGVIHYAVTNIPGTVARTASQALALEVFPYLRVLADHGIPEAFRIEPALLEGLTAVNGILTWHEAGRFQKRPWVSPREAVTRLWGF</sequence>
<dbReference type="EMBL" id="DSTK01000040">
    <property type="protein sequence ID" value="HFK98477.1"/>
    <property type="molecule type" value="Genomic_DNA"/>
</dbReference>
<evidence type="ECO:0000256" key="3">
    <source>
        <dbReference type="ARBA" id="ARBA00023002"/>
    </source>
</evidence>
<dbReference type="SUPFAM" id="SSF52283">
    <property type="entry name" value="Formate/glycerate dehydrogenase catalytic domain-like"/>
    <property type="match status" value="1"/>
</dbReference>
<keyword evidence="3" id="KW-0560">Oxidoreductase</keyword>
<dbReference type="SMART" id="SM01003">
    <property type="entry name" value="AlaDh_PNT_N"/>
    <property type="match status" value="1"/>
</dbReference>
<dbReference type="AlphaFoldDB" id="A0A832A0T4"/>
<accession>A0A832A0T4</accession>
<dbReference type="Gene3D" id="3.40.50.720">
    <property type="entry name" value="NAD(P)-binding Rossmann-like Domain"/>
    <property type="match status" value="2"/>
</dbReference>
<dbReference type="PANTHER" id="PTHR42795">
    <property type="entry name" value="ALANINE DEHYDROGENASE"/>
    <property type="match status" value="1"/>
</dbReference>
<evidence type="ECO:0000259" key="5">
    <source>
        <dbReference type="SMART" id="SM01003"/>
    </source>
</evidence>
<name>A0A832A0T4_9BACT</name>
<dbReference type="EC" id="1.4.1.1" evidence="2"/>
<reference evidence="6" key="1">
    <citation type="journal article" date="2020" name="mSystems">
        <title>Genome- and Community-Level Interaction Insights into Carbon Utilization and Element Cycling Functions of Hydrothermarchaeota in Hydrothermal Sediment.</title>
        <authorList>
            <person name="Zhou Z."/>
            <person name="Liu Y."/>
            <person name="Xu W."/>
            <person name="Pan J."/>
            <person name="Luo Z.H."/>
            <person name="Li M."/>
        </authorList>
    </citation>
    <scope>NUCLEOTIDE SEQUENCE [LARGE SCALE GENOMIC DNA]</scope>
    <source>
        <strain evidence="6">SpSt-456</strain>
    </source>
</reference>
<feature type="domain" description="Alanine dehydrogenase/pyridine nucleotide transhydrogenase NAD(H)-binding" evidence="4">
    <location>
        <begin position="164"/>
        <end position="317"/>
    </location>
</feature>
<dbReference type="InterPro" id="IPR007886">
    <property type="entry name" value="AlaDH/PNT_N"/>
</dbReference>
<evidence type="ECO:0000259" key="4">
    <source>
        <dbReference type="SMART" id="SM01002"/>
    </source>
</evidence>
<dbReference type="CDD" id="cd05305">
    <property type="entry name" value="L-AlaDH"/>
    <property type="match status" value="1"/>
</dbReference>
<evidence type="ECO:0000313" key="6">
    <source>
        <dbReference type="EMBL" id="HFK98477.1"/>
    </source>
</evidence>
<dbReference type="PANTHER" id="PTHR42795:SF1">
    <property type="entry name" value="ALANINE DEHYDROGENASE"/>
    <property type="match status" value="1"/>
</dbReference>
<feature type="domain" description="Alanine dehydrogenase/pyridine nucleotide transhydrogenase N-terminal" evidence="5">
    <location>
        <begin position="19"/>
        <end position="152"/>
    </location>
</feature>
<dbReference type="InterPro" id="IPR007698">
    <property type="entry name" value="AlaDH/PNT_NAD(H)-bd"/>
</dbReference>
<dbReference type="GO" id="GO:0005886">
    <property type="term" value="C:plasma membrane"/>
    <property type="evidence" value="ECO:0007669"/>
    <property type="project" value="TreeGrafter"/>
</dbReference>
<dbReference type="InterPro" id="IPR008141">
    <property type="entry name" value="Ala_DH"/>
</dbReference>
<dbReference type="Pfam" id="PF05222">
    <property type="entry name" value="AlaDh_PNT_N"/>
    <property type="match status" value="1"/>
</dbReference>
<dbReference type="GO" id="GO:0042853">
    <property type="term" value="P:L-alanine catabolic process"/>
    <property type="evidence" value="ECO:0007669"/>
    <property type="project" value="InterPro"/>
</dbReference>
<evidence type="ECO:0000256" key="1">
    <source>
        <dbReference type="ARBA" id="ARBA00005689"/>
    </source>
</evidence>